<feature type="domain" description="Trimeric autotransporter adhesin YadA-like C-terminal membrane anchor" evidence="2">
    <location>
        <begin position="1"/>
        <end position="33"/>
    </location>
</feature>
<dbReference type="RefSeq" id="WP_165904883.1">
    <property type="nucleotide sequence ID" value="NZ_SLXJ01000007.1"/>
</dbReference>
<dbReference type="Proteomes" id="UP000295537">
    <property type="component" value="Unassembled WGS sequence"/>
</dbReference>
<protein>
    <recommendedName>
        <fullName evidence="2">Trimeric autotransporter adhesin YadA-like C-terminal membrane anchor domain-containing protein</fullName>
    </recommendedName>
</protein>
<comment type="subcellular location">
    <subcellularLocation>
        <location evidence="1">Membrane</location>
    </subcellularLocation>
</comment>
<dbReference type="AlphaFoldDB" id="A0A4V2SJW0"/>
<proteinExistence type="predicted"/>
<name>A0A4V2SJW0_9PAST</name>
<sequence length="33" mass="3324">GTGYRVNEGFSARAGFALSGGDVSGGAGINYEW</sequence>
<dbReference type="EMBL" id="SLXJ01000007">
    <property type="protein sequence ID" value="TCP17136.1"/>
    <property type="molecule type" value="Genomic_DNA"/>
</dbReference>
<keyword evidence="4" id="KW-1185">Reference proteome</keyword>
<dbReference type="InterPro" id="IPR005594">
    <property type="entry name" value="YadA_C"/>
</dbReference>
<dbReference type="Pfam" id="PF03895">
    <property type="entry name" value="YadA_anchor"/>
    <property type="match status" value="1"/>
</dbReference>
<evidence type="ECO:0000313" key="3">
    <source>
        <dbReference type="EMBL" id="TCP17136.1"/>
    </source>
</evidence>
<dbReference type="GO" id="GO:0016020">
    <property type="term" value="C:membrane"/>
    <property type="evidence" value="ECO:0007669"/>
    <property type="project" value="UniProtKB-SubCell"/>
</dbReference>
<organism evidence="3 4">
    <name type="scientific">Nicoletella semolina</name>
    <dbReference type="NCBI Taxonomy" id="271160"/>
    <lineage>
        <taxon>Bacteria</taxon>
        <taxon>Pseudomonadati</taxon>
        <taxon>Pseudomonadota</taxon>
        <taxon>Gammaproteobacteria</taxon>
        <taxon>Pasteurellales</taxon>
        <taxon>Pasteurellaceae</taxon>
        <taxon>Nicoletella</taxon>
    </lineage>
</organism>
<evidence type="ECO:0000313" key="4">
    <source>
        <dbReference type="Proteomes" id="UP000295537"/>
    </source>
</evidence>
<gene>
    <name evidence="3" type="ORF">EV693_1071</name>
</gene>
<evidence type="ECO:0000259" key="2">
    <source>
        <dbReference type="Pfam" id="PF03895"/>
    </source>
</evidence>
<feature type="non-terminal residue" evidence="3">
    <location>
        <position position="1"/>
    </location>
</feature>
<comment type="caution">
    <text evidence="3">The sequence shown here is derived from an EMBL/GenBank/DDBJ whole genome shotgun (WGS) entry which is preliminary data.</text>
</comment>
<dbReference type="Gene3D" id="3.30.1300.30">
    <property type="entry name" value="GSPII I/J protein-like"/>
    <property type="match status" value="1"/>
</dbReference>
<accession>A0A4V2SJW0</accession>
<evidence type="ECO:0000256" key="1">
    <source>
        <dbReference type="ARBA" id="ARBA00004370"/>
    </source>
</evidence>
<reference evidence="3 4" key="1">
    <citation type="submission" date="2019-03" db="EMBL/GenBank/DDBJ databases">
        <title>Genomic Encyclopedia of Type Strains, Phase IV (KMG-IV): sequencing the most valuable type-strain genomes for metagenomic binning, comparative biology and taxonomic classification.</title>
        <authorList>
            <person name="Goeker M."/>
        </authorList>
    </citation>
    <scope>NUCLEOTIDE SEQUENCE [LARGE SCALE GENOMIC DNA]</scope>
    <source>
        <strain evidence="3 4">DSM 16380</strain>
    </source>
</reference>